<evidence type="ECO:0000313" key="4">
    <source>
        <dbReference type="Proteomes" id="UP001176940"/>
    </source>
</evidence>
<feature type="domain" description="GIY-YIG" evidence="1">
    <location>
        <begin position="279"/>
        <end position="376"/>
    </location>
</feature>
<feature type="domain" description="Reverse transcriptase" evidence="2">
    <location>
        <begin position="801"/>
        <end position="1050"/>
    </location>
</feature>
<name>A0ABN9KXC0_9NEOB</name>
<keyword evidence="4" id="KW-1185">Reference proteome</keyword>
<protein>
    <recommendedName>
        <fullName evidence="5">GIY-YIG domain-containing protein</fullName>
    </recommendedName>
</protein>
<dbReference type="Gene3D" id="3.40.1440.10">
    <property type="entry name" value="GIY-YIG endonuclease"/>
    <property type="match status" value="1"/>
</dbReference>
<sequence>MFVPSSRSLVVILYKTHCHTWLRYIDDIFCMWMGPLTTLEEFFNQINAIWPELTFTITHDYNQVNFLDTTIIKESDGTLSTDLYTKSTDRNSLLLYQSCHPLATKKSIPISQFHRVRKIVSNDNTCKIRLDEMETRFTQRGYPKRLLYDCRQRLGSSDDKVSTHRIPFVHTFHPFAYKLHRKIRKHWSLLQTSYPDIPEFRTPFLPCFRKPSNLRNKLVRADMGSIQRVPRQVFLQTQRKGTFPCLKCSQCANVLKGPRISHPLTGTDIPIRGFFTCDSQYVVYAIKCPCGQIYVGETTQAVKDRISQHKSDIRCGKTYLPVPNHFHQAGHTIAQLRFLVLEQIFPNRRGGNRVKRLKLREAFWIHYLQSMEPKGLHNYTTDHLISRLDMSATGFSYNETEVANIVSQVATSSDFLQISSNEFKSRDLERESRHLTGLELHSATIAEYIRTQRIPRGLRVSLRPTLFQDNTDFCQRFEQILNKCSLDLMTLTLDYLHKEVKTSQDKLQSIETQLKDTSSKEEFESIKSRMKDNLEVYRLETEKRKRQKFIRDTQDYLQNRVYRWRGSTTSYRYNYRGSRFTGGSSTSSSDNERTDIQRAPFLGTDRRFNRRKGRGGVASAAETNRHTMNTRSQLDLDLQRFYRNIRLKAFFHNQIPSNIIARDTIENAPINLPSLGLRFPSHFNPPKNYPPVETFIALIEREVDRFSKQITKGELVFQKNLDHSEHMALQSLMSDKDIVIKPADKGGATVVMDRSMYREEILAQLNNRTVYLPLSHNPSSTIESKIRGLLEEALHLGIIDKKTQEFLTKTNPMIPVFYTLPKIHKRLDRPPGRPIVASTNSILSPLSILLEKVLTPLIKNTPSFVLDTGAFLNVIKSIKDVTSDTILVTLDVNNLYTSIKHEKGMQATRLLLEGTNMEPRAINFLMNLLNLVLTENFFLFEDTYFLQVQGTAMGSNVPPPPYANAFMSFFESEFVYTNILYKTHCHTWLRYIDDIFCMWMGPLTTLEEFFNQINAIWPELTFTITHDYNQVNFLDTTIIKESDGTLSTDLYTKSTDRNSLLLYQSCHPLATKKSIPISQFHRVRKIVSNDNTCKIRLDEMETRFTQRGYPKRLLYDCRQRLGSSDDKVSTHRIPFVHTFHPFAYKLHRKIRKHWSLLQTSYPDIPEFRTPFLPCFRKPSNLRNKLVRADMGSIQRVPRQVFLQTQRKGTFPCLKCSQCANVLKGPRISHPLTGTDIPIRGFFTCDSQYVVYAIKCPCGQIYVGETTQAVKDRISQHKSDIRCGKTYLPVPNHFHQAGHTIAQLRFLVLEQIFSE</sequence>
<comment type="caution">
    <text evidence="3">The sequence shown here is derived from an EMBL/GenBank/DDBJ whole genome shotgun (WGS) entry which is preliminary data.</text>
</comment>
<gene>
    <name evidence="3" type="ORF">RIMI_LOCUS3164418</name>
</gene>
<dbReference type="InterPro" id="IPR035901">
    <property type="entry name" value="GIY-YIG_endonuc_sf"/>
</dbReference>
<feature type="domain" description="GIY-YIG" evidence="1">
    <location>
        <begin position="1246"/>
        <end position="1314"/>
    </location>
</feature>
<proteinExistence type="predicted"/>
<dbReference type="CDD" id="cd10442">
    <property type="entry name" value="GIY-YIG_PLEs"/>
    <property type="match status" value="1"/>
</dbReference>
<dbReference type="PROSITE" id="PS50878">
    <property type="entry name" value="RT_POL"/>
    <property type="match status" value="1"/>
</dbReference>
<dbReference type="InterPro" id="IPR000305">
    <property type="entry name" value="GIY-YIG_endonuc"/>
</dbReference>
<dbReference type="Proteomes" id="UP001176940">
    <property type="component" value="Unassembled WGS sequence"/>
</dbReference>
<dbReference type="PANTHER" id="PTHR21301">
    <property type="entry name" value="REVERSE TRANSCRIPTASE"/>
    <property type="match status" value="1"/>
</dbReference>
<evidence type="ECO:0000313" key="3">
    <source>
        <dbReference type="EMBL" id="CAJ0927858.1"/>
    </source>
</evidence>
<dbReference type="InterPro" id="IPR058912">
    <property type="entry name" value="HTH_animal"/>
</dbReference>
<evidence type="ECO:0000259" key="1">
    <source>
        <dbReference type="PROSITE" id="PS50164"/>
    </source>
</evidence>
<dbReference type="InterPro" id="IPR000477">
    <property type="entry name" value="RT_dom"/>
</dbReference>
<evidence type="ECO:0008006" key="5">
    <source>
        <dbReference type="Google" id="ProtNLM"/>
    </source>
</evidence>
<dbReference type="Pfam" id="PF26215">
    <property type="entry name" value="HTH_animal"/>
    <property type="match status" value="2"/>
</dbReference>
<organism evidence="3 4">
    <name type="scientific">Ranitomeya imitator</name>
    <name type="common">mimic poison frog</name>
    <dbReference type="NCBI Taxonomy" id="111125"/>
    <lineage>
        <taxon>Eukaryota</taxon>
        <taxon>Metazoa</taxon>
        <taxon>Chordata</taxon>
        <taxon>Craniata</taxon>
        <taxon>Vertebrata</taxon>
        <taxon>Euteleostomi</taxon>
        <taxon>Amphibia</taxon>
        <taxon>Batrachia</taxon>
        <taxon>Anura</taxon>
        <taxon>Neobatrachia</taxon>
        <taxon>Hyloidea</taxon>
        <taxon>Dendrobatidae</taxon>
        <taxon>Dendrobatinae</taxon>
        <taxon>Ranitomeya</taxon>
    </lineage>
</organism>
<accession>A0ABN9KXC0</accession>
<dbReference type="PANTHER" id="PTHR21301:SF12">
    <property type="match status" value="1"/>
</dbReference>
<evidence type="ECO:0000259" key="2">
    <source>
        <dbReference type="PROSITE" id="PS50878"/>
    </source>
</evidence>
<dbReference type="EMBL" id="CAUEEQ010004658">
    <property type="protein sequence ID" value="CAJ0927858.1"/>
    <property type="molecule type" value="Genomic_DNA"/>
</dbReference>
<dbReference type="PROSITE" id="PS50164">
    <property type="entry name" value="GIY_YIG"/>
    <property type="match status" value="2"/>
</dbReference>
<reference evidence="3" key="1">
    <citation type="submission" date="2023-07" db="EMBL/GenBank/DDBJ databases">
        <authorList>
            <person name="Stuckert A."/>
        </authorList>
    </citation>
    <scope>NUCLEOTIDE SEQUENCE</scope>
</reference>